<dbReference type="SMART" id="SM00060">
    <property type="entry name" value="FN3"/>
    <property type="match status" value="5"/>
</dbReference>
<dbReference type="InterPro" id="IPR050617">
    <property type="entry name" value="E3_ligase_FN3/SPRY"/>
</dbReference>
<evidence type="ECO:0000313" key="4">
    <source>
        <dbReference type="Proteomes" id="UP000681720"/>
    </source>
</evidence>
<feature type="domain" description="Fibronectin type-III" evidence="2">
    <location>
        <begin position="302"/>
        <end position="393"/>
    </location>
</feature>
<dbReference type="PRINTS" id="PR00014">
    <property type="entry name" value="FNTYPEIII"/>
</dbReference>
<feature type="domain" description="Fibronectin type-III" evidence="2">
    <location>
        <begin position="111"/>
        <end position="202"/>
    </location>
</feature>
<proteinExistence type="predicted"/>
<dbReference type="InterPro" id="IPR003961">
    <property type="entry name" value="FN3_dom"/>
</dbReference>
<protein>
    <recommendedName>
        <fullName evidence="2">Fibronectin type-III domain-containing protein</fullName>
    </recommendedName>
</protein>
<keyword evidence="1" id="KW-1133">Transmembrane helix</keyword>
<keyword evidence="1" id="KW-0812">Transmembrane</keyword>
<dbReference type="SUPFAM" id="SSF49265">
    <property type="entry name" value="Fibronectin type III"/>
    <property type="match status" value="3"/>
</dbReference>
<dbReference type="PANTHER" id="PTHR24099:SF11">
    <property type="entry name" value="FIBRONECTIN TYPE III DOMAIN-CONTAINING 3BA-RELATED"/>
    <property type="match status" value="1"/>
</dbReference>
<dbReference type="InterPro" id="IPR013783">
    <property type="entry name" value="Ig-like_fold"/>
</dbReference>
<evidence type="ECO:0000313" key="3">
    <source>
        <dbReference type="EMBL" id="CAF4120314.1"/>
    </source>
</evidence>
<dbReference type="PANTHER" id="PTHR24099">
    <property type="entry name" value="E3 UBIQUITIN-PROTEIN LIGASE TRIM36-RELATED"/>
    <property type="match status" value="1"/>
</dbReference>
<reference evidence="3" key="1">
    <citation type="submission" date="2021-02" db="EMBL/GenBank/DDBJ databases">
        <authorList>
            <person name="Nowell W R."/>
        </authorList>
    </citation>
    <scope>NUCLEOTIDE SEQUENCE</scope>
</reference>
<dbReference type="PROSITE" id="PS50853">
    <property type="entry name" value="FN3"/>
    <property type="match status" value="5"/>
</dbReference>
<sequence>SFSSEFSDTIQFSTLGTIPPEPDPPMLCEKGVKYLALSWTKRPIDETFTLQMNDESNYFRNKYTGSSSTYTVTDLYRNTEYKFRLSAHNQEGQSNYSQIATYRTLPDRPDPPAKPRIKGQIQATQCRIVWDPPRDNGGAEIQQYHLELDESKGFHVIYNGLDTEYLLEQLIPGHSYSLRLSCSSNGGHSDPSDITQIRTTAVAPASCHPPKISGKPKANSLHLRWAYPDYDGGSSIIDFEVQVTNPDSSSRIVYRGRDLDCTVAGLLPGRPYIFQVRAFNRAGGGPWSEYLDVLSGPGVPEAPRNFVAECQSSTSALMRWEEGVNNGAAITEYRLEWSRKENDSFMQLYCGTNCTFEAKGLTPVTHYFFRVQAVNAAGPGSYSMLASCVTPAAPPSIVTSVKVLAKSTSMTVTWKQPSNNGSPITGYYIDIGEKELIFVNQELNEYNIDEVLPDTIYKIRIRAVNTIGPGPFSSTVKCQTKSLPPDPPRLECIAVTCNSIKLKWNNGTVNHALSSASSSSSESTTANPRSVSYIIEMEGKDGNPATHFVLPRPEDLAASISGSKASNNYLLSHDHHSDQKISFINRYRLLLSRKLKSIELFESRTLTDQQWAIVIFVGFTLLAIFIAILANFIYSKYNNGSSISVDAFSSSSSSFSPGMKK</sequence>
<feature type="domain" description="Fibronectin type-III" evidence="2">
    <location>
        <begin position="394"/>
        <end position="483"/>
    </location>
</feature>
<evidence type="ECO:0000259" key="2">
    <source>
        <dbReference type="PROSITE" id="PS50853"/>
    </source>
</evidence>
<keyword evidence="1" id="KW-0472">Membrane</keyword>
<dbReference type="Pfam" id="PF00041">
    <property type="entry name" value="fn3"/>
    <property type="match status" value="5"/>
</dbReference>
<dbReference type="InterPro" id="IPR036116">
    <property type="entry name" value="FN3_sf"/>
</dbReference>
<name>A0A8S2QM93_9BILA</name>
<comment type="caution">
    <text evidence="3">The sequence shown here is derived from an EMBL/GenBank/DDBJ whole genome shotgun (WGS) entry which is preliminary data.</text>
</comment>
<dbReference type="EMBL" id="CAJOBJ010008742">
    <property type="protein sequence ID" value="CAF4120314.1"/>
    <property type="molecule type" value="Genomic_DNA"/>
</dbReference>
<dbReference type="AlphaFoldDB" id="A0A8S2QM93"/>
<feature type="domain" description="Fibronectin type-III" evidence="2">
    <location>
        <begin position="21"/>
        <end position="107"/>
    </location>
</feature>
<gene>
    <name evidence="3" type="ORF">GIL414_LOCUS18013</name>
</gene>
<feature type="transmembrane region" description="Helical" evidence="1">
    <location>
        <begin position="611"/>
        <end position="634"/>
    </location>
</feature>
<feature type="domain" description="Fibronectin type-III" evidence="2">
    <location>
        <begin position="203"/>
        <end position="298"/>
    </location>
</feature>
<feature type="non-terminal residue" evidence="3">
    <location>
        <position position="1"/>
    </location>
</feature>
<accession>A0A8S2QM93</accession>
<evidence type="ECO:0000256" key="1">
    <source>
        <dbReference type="SAM" id="Phobius"/>
    </source>
</evidence>
<organism evidence="3 4">
    <name type="scientific">Rotaria magnacalcarata</name>
    <dbReference type="NCBI Taxonomy" id="392030"/>
    <lineage>
        <taxon>Eukaryota</taxon>
        <taxon>Metazoa</taxon>
        <taxon>Spiralia</taxon>
        <taxon>Gnathifera</taxon>
        <taxon>Rotifera</taxon>
        <taxon>Eurotatoria</taxon>
        <taxon>Bdelloidea</taxon>
        <taxon>Philodinida</taxon>
        <taxon>Philodinidae</taxon>
        <taxon>Rotaria</taxon>
    </lineage>
</organism>
<dbReference type="Gene3D" id="2.60.40.10">
    <property type="entry name" value="Immunoglobulins"/>
    <property type="match status" value="5"/>
</dbReference>
<dbReference type="Proteomes" id="UP000681720">
    <property type="component" value="Unassembled WGS sequence"/>
</dbReference>
<dbReference type="CDD" id="cd00063">
    <property type="entry name" value="FN3"/>
    <property type="match status" value="5"/>
</dbReference>